<dbReference type="SUPFAM" id="SSF56801">
    <property type="entry name" value="Acetyl-CoA synthetase-like"/>
    <property type="match status" value="1"/>
</dbReference>
<dbReference type="GO" id="GO:0006631">
    <property type="term" value="P:fatty acid metabolic process"/>
    <property type="evidence" value="ECO:0007669"/>
    <property type="project" value="TreeGrafter"/>
</dbReference>
<evidence type="ECO:0000313" key="2">
    <source>
        <dbReference type="EMBL" id="ORY82981.1"/>
    </source>
</evidence>
<dbReference type="PANTHER" id="PTHR43201:SF30">
    <property type="entry name" value="AMP-DEPENDENT SYNTHETASE_LIGASE DOMAIN-CONTAINING PROTEIN"/>
    <property type="match status" value="1"/>
</dbReference>
<keyword evidence="3" id="KW-1185">Reference proteome</keyword>
<dbReference type="EMBL" id="MCGR01000020">
    <property type="protein sequence ID" value="ORY82981.1"/>
    <property type="molecule type" value="Genomic_DNA"/>
</dbReference>
<reference evidence="2 3" key="1">
    <citation type="submission" date="2016-07" db="EMBL/GenBank/DDBJ databases">
        <title>Pervasive Adenine N6-methylation of Active Genes in Fungi.</title>
        <authorList>
            <consortium name="DOE Joint Genome Institute"/>
            <person name="Mondo S.J."/>
            <person name="Dannebaum R.O."/>
            <person name="Kuo R.C."/>
            <person name="Labutti K."/>
            <person name="Haridas S."/>
            <person name="Kuo A."/>
            <person name="Salamov A."/>
            <person name="Ahrendt S.R."/>
            <person name="Lipzen A."/>
            <person name="Sullivan W."/>
            <person name="Andreopoulos W.B."/>
            <person name="Clum A."/>
            <person name="Lindquist E."/>
            <person name="Daum C."/>
            <person name="Ramamoorthy G.K."/>
            <person name="Gryganskyi A."/>
            <person name="Culley D."/>
            <person name="Magnuson J.K."/>
            <person name="James T.Y."/>
            <person name="O'Malley M.A."/>
            <person name="Stajich J.E."/>
            <person name="Spatafora J.W."/>
            <person name="Visel A."/>
            <person name="Grigoriev I.V."/>
        </authorList>
    </citation>
    <scope>NUCLEOTIDE SEQUENCE [LARGE SCALE GENOMIC DNA]</scope>
    <source>
        <strain evidence="2 3">62-1032</strain>
    </source>
</reference>
<comment type="caution">
    <text evidence="2">The sequence shown here is derived from an EMBL/GenBank/DDBJ whole genome shotgun (WGS) entry which is preliminary data.</text>
</comment>
<dbReference type="PROSITE" id="PS00455">
    <property type="entry name" value="AMP_BINDING"/>
    <property type="match status" value="1"/>
</dbReference>
<dbReference type="PANTHER" id="PTHR43201">
    <property type="entry name" value="ACYL-COA SYNTHETASE"/>
    <property type="match status" value="1"/>
</dbReference>
<dbReference type="OrthoDB" id="10253115at2759"/>
<dbReference type="InParanoid" id="A0A1Y2FGC3"/>
<gene>
    <name evidence="2" type="ORF">BCR35DRAFT_290752</name>
</gene>
<dbReference type="InterPro" id="IPR020845">
    <property type="entry name" value="AMP-binding_CS"/>
</dbReference>
<dbReference type="GO" id="GO:0031956">
    <property type="term" value="F:medium-chain fatty acid-CoA ligase activity"/>
    <property type="evidence" value="ECO:0007669"/>
    <property type="project" value="TreeGrafter"/>
</dbReference>
<protein>
    <recommendedName>
        <fullName evidence="1">AMP-dependent synthetase/ligase domain-containing protein</fullName>
    </recommendedName>
</protein>
<dbReference type="Gene3D" id="3.40.50.12780">
    <property type="entry name" value="N-terminal domain of ligase-like"/>
    <property type="match status" value="1"/>
</dbReference>
<dbReference type="Proteomes" id="UP000193467">
    <property type="component" value="Unassembled WGS sequence"/>
</dbReference>
<dbReference type="InterPro" id="IPR000873">
    <property type="entry name" value="AMP-dep_synth/lig_dom"/>
</dbReference>
<evidence type="ECO:0000313" key="3">
    <source>
        <dbReference type="Proteomes" id="UP000193467"/>
    </source>
</evidence>
<dbReference type="Pfam" id="PF00501">
    <property type="entry name" value="AMP-binding"/>
    <property type="match status" value="1"/>
</dbReference>
<dbReference type="AlphaFoldDB" id="A0A1Y2FGC3"/>
<dbReference type="Gene3D" id="3.30.300.30">
    <property type="match status" value="1"/>
</dbReference>
<dbReference type="STRING" id="106004.A0A1Y2FGC3"/>
<name>A0A1Y2FGC3_9BASI</name>
<dbReference type="InterPro" id="IPR042099">
    <property type="entry name" value="ANL_N_sf"/>
</dbReference>
<proteinExistence type="predicted"/>
<accession>A0A1Y2FGC3</accession>
<evidence type="ECO:0000259" key="1">
    <source>
        <dbReference type="Pfam" id="PF00501"/>
    </source>
</evidence>
<dbReference type="InterPro" id="IPR045851">
    <property type="entry name" value="AMP-bd_C_sf"/>
</dbReference>
<organism evidence="2 3">
    <name type="scientific">Leucosporidium creatinivorum</name>
    <dbReference type="NCBI Taxonomy" id="106004"/>
    <lineage>
        <taxon>Eukaryota</taxon>
        <taxon>Fungi</taxon>
        <taxon>Dikarya</taxon>
        <taxon>Basidiomycota</taxon>
        <taxon>Pucciniomycotina</taxon>
        <taxon>Microbotryomycetes</taxon>
        <taxon>Leucosporidiales</taxon>
        <taxon>Leucosporidium</taxon>
    </lineage>
</organism>
<sequence length="734" mass="80169">MLLRRSSRPLTLLSNKLQLRPLPHQLQLLTPTRPAPLLPLPLSRSFHLSLPRLSIPLTPLSTVSGPLTPPLLNQTLGSFWDQQVSLYPSSLALVCRHEVPNQHALDSPPGHKVGEGEGECLRWSYEQMGEHVDALARGLSRRGVKKGDRVAVVLGNGSAYALLQWATAKIGAILVCINPSSSSSELLSALNLTTSSTLLISPTLRGRPFLPVLHSLFPSLSRTPADEELKEEGCEALKRVVLVDNTDLGAKGFGTLLESEGVGKGRDFRSLFKWEGVGVEGTEECRPDEIVNFQFTSGTTGLPKAVALTHSNVLNNGLFIGRCMALRPPAPMEGWEGERLVNSPPAFHCFGLVLGNLALWTHGGCVIYASESFSPSLALRAAHLERATALHGVPTMFIAELALLRKLEEGEWVEGLSDLLPEGGKGGARRLEFGSLRTGIAAGSPVPDEVMRSMVERMNLKDLTITYGMSETSPATCMSTTHDPLPLRCHTVGRVLPHTHLRIVSPSHPLYPSPETPSVPLGEAGELWSGGYAVMEGYWRNERASREVMFDATLPDEEVEARRKLGGQEVMVDGEKQELAPAKLEERIRWIRTGDQATMDPQGYVRIVGRIKDIIIRGGENLFPVVIEARMLKLVGVEDCSIISVPHPLMGEVVGAFIQRSPSPAGRALTSTMVREHITELLGHQSAPDWVWYLGEEGVEEAYPVTQSGKIRKVELREWGKKLAEQGIGKARMD</sequence>
<feature type="domain" description="AMP-dependent synthetase/ligase" evidence="1">
    <location>
        <begin position="119"/>
        <end position="539"/>
    </location>
</feature>